<dbReference type="EMBL" id="ML209614">
    <property type="protein sequence ID" value="TFK58133.1"/>
    <property type="molecule type" value="Genomic_DNA"/>
</dbReference>
<reference evidence="1 2" key="1">
    <citation type="journal article" date="2019" name="Nat. Ecol. Evol.">
        <title>Megaphylogeny resolves global patterns of mushroom evolution.</title>
        <authorList>
            <person name="Varga T."/>
            <person name="Krizsan K."/>
            <person name="Foldi C."/>
            <person name="Dima B."/>
            <person name="Sanchez-Garcia M."/>
            <person name="Sanchez-Ramirez S."/>
            <person name="Szollosi G.J."/>
            <person name="Szarkandi J.G."/>
            <person name="Papp V."/>
            <person name="Albert L."/>
            <person name="Andreopoulos W."/>
            <person name="Angelini C."/>
            <person name="Antonin V."/>
            <person name="Barry K.W."/>
            <person name="Bougher N.L."/>
            <person name="Buchanan P."/>
            <person name="Buyck B."/>
            <person name="Bense V."/>
            <person name="Catcheside P."/>
            <person name="Chovatia M."/>
            <person name="Cooper J."/>
            <person name="Damon W."/>
            <person name="Desjardin D."/>
            <person name="Finy P."/>
            <person name="Geml J."/>
            <person name="Haridas S."/>
            <person name="Hughes K."/>
            <person name="Justo A."/>
            <person name="Karasinski D."/>
            <person name="Kautmanova I."/>
            <person name="Kiss B."/>
            <person name="Kocsube S."/>
            <person name="Kotiranta H."/>
            <person name="LaButti K.M."/>
            <person name="Lechner B.E."/>
            <person name="Liimatainen K."/>
            <person name="Lipzen A."/>
            <person name="Lukacs Z."/>
            <person name="Mihaltcheva S."/>
            <person name="Morgado L.N."/>
            <person name="Niskanen T."/>
            <person name="Noordeloos M.E."/>
            <person name="Ohm R.A."/>
            <person name="Ortiz-Santana B."/>
            <person name="Ovrebo C."/>
            <person name="Racz N."/>
            <person name="Riley R."/>
            <person name="Savchenko A."/>
            <person name="Shiryaev A."/>
            <person name="Soop K."/>
            <person name="Spirin V."/>
            <person name="Szebenyi C."/>
            <person name="Tomsovsky M."/>
            <person name="Tulloss R.E."/>
            <person name="Uehling J."/>
            <person name="Grigoriev I.V."/>
            <person name="Vagvolgyi C."/>
            <person name="Papp T."/>
            <person name="Martin F.M."/>
            <person name="Miettinen O."/>
            <person name="Hibbett D.S."/>
            <person name="Nagy L.G."/>
        </authorList>
    </citation>
    <scope>NUCLEOTIDE SEQUENCE [LARGE SCALE GENOMIC DNA]</scope>
    <source>
        <strain evidence="1 2">NL-1719</strain>
    </source>
</reference>
<evidence type="ECO:0000313" key="2">
    <source>
        <dbReference type="Proteomes" id="UP000308600"/>
    </source>
</evidence>
<dbReference type="Proteomes" id="UP000308600">
    <property type="component" value="Unassembled WGS sequence"/>
</dbReference>
<keyword evidence="2" id="KW-1185">Reference proteome</keyword>
<gene>
    <name evidence="1" type="ORF">BDN72DRAFT_866193</name>
</gene>
<protein>
    <submittedName>
        <fullName evidence="1">Uncharacterized protein</fullName>
    </submittedName>
</protein>
<evidence type="ECO:0000313" key="1">
    <source>
        <dbReference type="EMBL" id="TFK58133.1"/>
    </source>
</evidence>
<accession>A0ACD2ZX93</accession>
<organism evidence="1 2">
    <name type="scientific">Pluteus cervinus</name>
    <dbReference type="NCBI Taxonomy" id="181527"/>
    <lineage>
        <taxon>Eukaryota</taxon>
        <taxon>Fungi</taxon>
        <taxon>Dikarya</taxon>
        <taxon>Basidiomycota</taxon>
        <taxon>Agaricomycotina</taxon>
        <taxon>Agaricomycetes</taxon>
        <taxon>Agaricomycetidae</taxon>
        <taxon>Agaricales</taxon>
        <taxon>Pluteineae</taxon>
        <taxon>Pluteaceae</taxon>
        <taxon>Pluteus</taxon>
    </lineage>
</organism>
<sequence length="157" mass="17810">MSVNYLGLAYVSKKIWETWLDWAQGLPITQLQRLATDAFTNIMGWQGCRFRNLDRLREIVVSDDSSSHAFLDFVTADTELAIQSNSWDSISFPVLKKLTLRDCEGVEERLAVALAERAEHGHKLEELVFKDGHITDDAVTRLLMVVDKVTIERTSGL</sequence>
<name>A0ACD2ZX93_9AGAR</name>
<proteinExistence type="predicted"/>